<feature type="compositionally biased region" description="Basic and acidic residues" evidence="3">
    <location>
        <begin position="39"/>
        <end position="62"/>
    </location>
</feature>
<comment type="caution">
    <text evidence="4">The sequence shown here is derived from an EMBL/GenBank/DDBJ whole genome shotgun (WGS) entry which is preliminary data.</text>
</comment>
<dbReference type="Gene3D" id="1.20.120.900">
    <property type="entry name" value="Pex19, mPTS binding domain"/>
    <property type="match status" value="1"/>
</dbReference>
<dbReference type="Proteomes" id="UP001497497">
    <property type="component" value="Unassembled WGS sequence"/>
</dbReference>
<proteinExistence type="inferred from homology"/>
<accession>A0AAV2HNI3</accession>
<evidence type="ECO:0000313" key="5">
    <source>
        <dbReference type="Proteomes" id="UP001497497"/>
    </source>
</evidence>
<dbReference type="AlphaFoldDB" id="A0AAV2HNI3"/>
<organism evidence="4 5">
    <name type="scientific">Lymnaea stagnalis</name>
    <name type="common">Great pond snail</name>
    <name type="synonym">Helix stagnalis</name>
    <dbReference type="NCBI Taxonomy" id="6523"/>
    <lineage>
        <taxon>Eukaryota</taxon>
        <taxon>Metazoa</taxon>
        <taxon>Spiralia</taxon>
        <taxon>Lophotrochozoa</taxon>
        <taxon>Mollusca</taxon>
        <taxon>Gastropoda</taxon>
        <taxon>Heterobranchia</taxon>
        <taxon>Euthyneura</taxon>
        <taxon>Panpulmonata</taxon>
        <taxon>Hygrophila</taxon>
        <taxon>Lymnaeoidea</taxon>
        <taxon>Lymnaeidae</taxon>
        <taxon>Lymnaea</taxon>
    </lineage>
</organism>
<dbReference type="GO" id="GO:0005777">
    <property type="term" value="C:peroxisome"/>
    <property type="evidence" value="ECO:0007669"/>
    <property type="project" value="InterPro"/>
</dbReference>
<comment type="similarity">
    <text evidence="1">Belongs to the peroxin-19 family.</text>
</comment>
<dbReference type="EMBL" id="CAXITT010000190">
    <property type="protein sequence ID" value="CAL1535063.1"/>
    <property type="molecule type" value="Genomic_DNA"/>
</dbReference>
<dbReference type="Pfam" id="PF04614">
    <property type="entry name" value="Pex19"/>
    <property type="match status" value="1"/>
</dbReference>
<dbReference type="InterPro" id="IPR006708">
    <property type="entry name" value="Pex19"/>
</dbReference>
<evidence type="ECO:0000256" key="3">
    <source>
        <dbReference type="SAM" id="MobiDB-lite"/>
    </source>
</evidence>
<keyword evidence="5" id="KW-1185">Reference proteome</keyword>
<protein>
    <recommendedName>
        <fullName evidence="2">Peroxin-19</fullName>
    </recommendedName>
</protein>
<evidence type="ECO:0000256" key="2">
    <source>
        <dbReference type="ARBA" id="ARBA00029688"/>
    </source>
</evidence>
<sequence>MDNTNIPDDGVTGGTGNTEDGGKTPEVVMRRPKNVFEPAYRDSDRVESKKDGKKPGEKEKRVKWSESTELREKMKVYRRSQLDIPLDYHHIAVEEQREKEGVKVWRSSLRGEDDDEEIELKISPLAATVPAAASFCTDEAIFVEENSESTDSDAGDPLLDLDLDKMLHVIKIKTTKYTVYPAYCAAVVAYEEWLSKKDNTNDLSDDRIANMRSQLELYKRIVCLYEQWSDQDDDDTACSRYEEISSLLQKATDLGAAPQNVTKLITEVINDEENAQKQVDVYNNMVQEMISTLDTAIEV</sequence>
<evidence type="ECO:0000313" key="4">
    <source>
        <dbReference type="EMBL" id="CAL1535063.1"/>
    </source>
</evidence>
<evidence type="ECO:0000256" key="1">
    <source>
        <dbReference type="ARBA" id="ARBA00006326"/>
    </source>
</evidence>
<dbReference type="InterPro" id="IPR038322">
    <property type="entry name" value="Pex19_C_sf"/>
</dbReference>
<gene>
    <name evidence="4" type="ORF">GSLYS_00009023001</name>
</gene>
<feature type="region of interest" description="Disordered" evidence="3">
    <location>
        <begin position="1"/>
        <end position="62"/>
    </location>
</feature>
<reference evidence="4 5" key="1">
    <citation type="submission" date="2024-04" db="EMBL/GenBank/DDBJ databases">
        <authorList>
            <consortium name="Genoscope - CEA"/>
            <person name="William W."/>
        </authorList>
    </citation>
    <scope>NUCLEOTIDE SEQUENCE [LARGE SCALE GENOMIC DNA]</scope>
</reference>
<name>A0AAV2HNI3_LYMST</name>